<accession>A0ABS3GXE3</accession>
<dbReference type="RefSeq" id="WP_207111992.1">
    <property type="nucleotide sequence ID" value="NZ_JAFLWD010000012.1"/>
</dbReference>
<sequence>MKKKGHKNKLKKSVKGLIVLLFVVLIVGYFFINKDKMKASTVINNGDFRLTAENKWSQEDRKNYADLNWDKVADLSQSGYQLYQSEDGKTWNNRSLKYGQSIKVLNIYPDELRSNTLKNWMDGLNLKAKDGSNLIQVTPVAISQYNANPNNFLKDNTGDYKYDVLMFGSWDTNNMRDITKNGAEITKVYLDTGRGILFGHDTVNNTRTVFYEHFKDLLGVGKRQTNSMTGSAEVQLINNGYLMKYPFEMENNVVLNIPYTHNIELQDKNIGTTWLEFINPTDPWPNPILEDGDWRGGWYLKTNNNVGMIQTGHSNGASSLDERKIIANTLYNLAQVSLNNWAMDQTVKDDKAPDKPNASVRCGKEGQLSVRVDASDKGKKYQWYVEADTKSSGKKKSDVVEEVIMSNIEGYFYELTDSPKSKLKDTVESYKDSYGRIPKEKYDLYVAPDDDSVKYETRSAFTINENKNSEKFLHVLAVDRSDNVSEVSSQQIKDLPQNVNFKVERTKDEGKLIDLNLDRAIDNSMEELEFRTPKNTVIKDFKSLALPANWTAYEPTETAEYKSFTFAIKDKNDLMTITNFINDLRFTIYSPTNQKGEIQVVFHERAQSTTQVNEVTKVCWTEEIPQKVSLKAFDEAGNALTSADLLLDEKITIGKQENITPKNVNFYDFAKLITTEGKQISPLTWTITSEFQQGRLIYVSRKLTVHARQVVTNKNDQVVIPKQGFGVLDSKTELGQKKDGFSLTMISADNDEISFDTFVIRYQIKESLYSFTPKIPMNYELVGYVMTTAKQQHLPNNSTKTPIKVDVSANSEIWLTTYIKPIKEDPSLYHWSYKENNLGKIKAK</sequence>
<keyword evidence="3" id="KW-1185">Reference proteome</keyword>
<evidence type="ECO:0008006" key="4">
    <source>
        <dbReference type="Google" id="ProtNLM"/>
    </source>
</evidence>
<organism evidence="2 3">
    <name type="scientific">Candidatus Enterococcus ikei</name>
    <dbReference type="NCBI Taxonomy" id="2815326"/>
    <lineage>
        <taxon>Bacteria</taxon>
        <taxon>Bacillati</taxon>
        <taxon>Bacillota</taxon>
        <taxon>Bacilli</taxon>
        <taxon>Lactobacillales</taxon>
        <taxon>Enterococcaceae</taxon>
        <taxon>Enterococcus</taxon>
    </lineage>
</organism>
<gene>
    <name evidence="2" type="ORF">JZO69_06040</name>
</gene>
<proteinExistence type="predicted"/>
<comment type="caution">
    <text evidence="2">The sequence shown here is derived from an EMBL/GenBank/DDBJ whole genome shotgun (WGS) entry which is preliminary data.</text>
</comment>
<keyword evidence="1" id="KW-0812">Transmembrane</keyword>
<evidence type="ECO:0000256" key="1">
    <source>
        <dbReference type="SAM" id="Phobius"/>
    </source>
</evidence>
<dbReference type="EMBL" id="JAFLWD010000012">
    <property type="protein sequence ID" value="MBO0439912.1"/>
    <property type="molecule type" value="Genomic_DNA"/>
</dbReference>
<dbReference type="Proteomes" id="UP000664632">
    <property type="component" value="Unassembled WGS sequence"/>
</dbReference>
<protein>
    <recommendedName>
        <fullName evidence="4">DUF5057 domain-containing protein</fullName>
    </recommendedName>
</protein>
<keyword evidence="1" id="KW-0472">Membrane</keyword>
<keyword evidence="1" id="KW-1133">Transmembrane helix</keyword>
<feature type="transmembrane region" description="Helical" evidence="1">
    <location>
        <begin position="12"/>
        <end position="32"/>
    </location>
</feature>
<name>A0ABS3GXE3_9ENTE</name>
<evidence type="ECO:0000313" key="2">
    <source>
        <dbReference type="EMBL" id="MBO0439912.1"/>
    </source>
</evidence>
<evidence type="ECO:0000313" key="3">
    <source>
        <dbReference type="Proteomes" id="UP000664632"/>
    </source>
</evidence>
<reference evidence="2 3" key="1">
    <citation type="submission" date="2021-03" db="EMBL/GenBank/DDBJ databases">
        <title>Enterococcal diversity collection.</title>
        <authorList>
            <person name="Gilmore M.S."/>
            <person name="Schwartzman J."/>
            <person name="Van Tyne D."/>
            <person name="Martin M."/>
            <person name="Earl A.M."/>
            <person name="Manson A.L."/>
            <person name="Straub T."/>
            <person name="Salamzade R."/>
            <person name="Saavedra J."/>
            <person name="Lebreton F."/>
            <person name="Prichula J."/>
            <person name="Schaufler K."/>
            <person name="Gaca A."/>
            <person name="Sgardioli B."/>
            <person name="Wagenaar J."/>
            <person name="Strong T."/>
        </authorList>
    </citation>
    <scope>NUCLEOTIDE SEQUENCE [LARGE SCALE GENOMIC DNA]</scope>
    <source>
        <strain evidence="2 3">DIV0869a</strain>
    </source>
</reference>